<dbReference type="RefSeq" id="WP_087742072.1">
    <property type="nucleotide sequence ID" value="NZ_LT854705.1"/>
</dbReference>
<evidence type="ECO:0000259" key="1">
    <source>
        <dbReference type="Pfam" id="PF08874"/>
    </source>
</evidence>
<protein>
    <recommendedName>
        <fullName evidence="1">DUF1835 domain-containing protein</fullName>
    </recommendedName>
</protein>
<dbReference type="KEGG" id="lzy:LZ3411_1330"/>
<feature type="domain" description="DUF1835" evidence="1">
    <location>
        <begin position="6"/>
        <end position="102"/>
    </location>
</feature>
<dbReference type="AlphaFoldDB" id="A0A1Y6JX50"/>
<sequence>MNITFNTAFAEQLRAAGHAVLALPLVLQVGNLKRLTDPQDAFWTDSGQAFQRNQARVRQLKKVIATGDALTVWVSDTADDQLGYWWLCAMLGAASNRLTQVTVPLMGPGPTPGTWQTWAHLGEVVWPLKRVNRRDIAITERTAAGVAWSGMVRQASALRVLLNGNLVAVPVTFYDNLLRAQLRPSRSLRQVAAATWLSFPSGPPIWWYEWRLAALRRG</sequence>
<reference evidence="3" key="1">
    <citation type="submission" date="2017-05" db="EMBL/GenBank/DDBJ databases">
        <authorList>
            <person name="Papadimitriou K."/>
        </authorList>
    </citation>
    <scope>NUCLEOTIDE SEQUENCE [LARGE SCALE GENOMIC DNA]</scope>
    <source>
        <strain evidence="3">ACA-DC 3411</strain>
    </source>
</reference>
<evidence type="ECO:0000313" key="3">
    <source>
        <dbReference type="Proteomes" id="UP000195412"/>
    </source>
</evidence>
<proteinExistence type="predicted"/>
<dbReference type="InterPro" id="IPR014973">
    <property type="entry name" value="DUF1835"/>
</dbReference>
<dbReference type="Proteomes" id="UP000195412">
    <property type="component" value="Chromosome I"/>
</dbReference>
<accession>A0A1Y6JX50</accession>
<dbReference type="Pfam" id="PF08874">
    <property type="entry name" value="DUF1835"/>
    <property type="match status" value="1"/>
</dbReference>
<dbReference type="EMBL" id="LT854705">
    <property type="protein sequence ID" value="SMS14380.1"/>
    <property type="molecule type" value="Genomic_DNA"/>
</dbReference>
<organism evidence="2 3">
    <name type="scientific">Levilactobacillus zymae</name>
    <dbReference type="NCBI Taxonomy" id="267363"/>
    <lineage>
        <taxon>Bacteria</taxon>
        <taxon>Bacillati</taxon>
        <taxon>Bacillota</taxon>
        <taxon>Bacilli</taxon>
        <taxon>Lactobacillales</taxon>
        <taxon>Lactobacillaceae</taxon>
        <taxon>Levilactobacillus</taxon>
    </lineage>
</organism>
<name>A0A1Y6JX50_9LACO</name>
<evidence type="ECO:0000313" key="2">
    <source>
        <dbReference type="EMBL" id="SMS14380.1"/>
    </source>
</evidence>
<gene>
    <name evidence="2" type="ORF">LZ3411_1330</name>
</gene>